<evidence type="ECO:0000313" key="6">
    <source>
        <dbReference type="EMBL" id="ARQ71065.1"/>
    </source>
</evidence>
<evidence type="ECO:0000256" key="2">
    <source>
        <dbReference type="ARBA" id="ARBA00022576"/>
    </source>
</evidence>
<evidence type="ECO:0000313" key="7">
    <source>
        <dbReference type="Proteomes" id="UP000194218"/>
    </source>
</evidence>
<dbReference type="EMBL" id="CP021121">
    <property type="protein sequence ID" value="ARQ71065.1"/>
    <property type="molecule type" value="Genomic_DNA"/>
</dbReference>
<name>A0A1W7D235_9ACTN</name>
<dbReference type="RefSeq" id="WP_086160904.1">
    <property type="nucleotide sequence ID" value="NZ_CP021121.1"/>
</dbReference>
<dbReference type="PANTHER" id="PTHR11986:SF79">
    <property type="entry name" value="ACETYLORNITHINE AMINOTRANSFERASE, MITOCHONDRIAL"/>
    <property type="match status" value="1"/>
</dbReference>
<comment type="similarity">
    <text evidence="5">Belongs to the class-III pyridoxal-phosphate-dependent aminotransferase family.</text>
</comment>
<keyword evidence="3 6" id="KW-0808">Transferase</keyword>
<protein>
    <submittedName>
        <fullName evidence="6">Aspartate aminotransferase family protein</fullName>
    </submittedName>
</protein>
<dbReference type="AlphaFoldDB" id="A0A1W7D235"/>
<evidence type="ECO:0000256" key="1">
    <source>
        <dbReference type="ARBA" id="ARBA00001933"/>
    </source>
</evidence>
<dbReference type="KEGG" id="smao:CAG99_21490"/>
<dbReference type="Pfam" id="PF00202">
    <property type="entry name" value="Aminotran_3"/>
    <property type="match status" value="1"/>
</dbReference>
<keyword evidence="7" id="KW-1185">Reference proteome</keyword>
<evidence type="ECO:0000256" key="4">
    <source>
        <dbReference type="ARBA" id="ARBA00022898"/>
    </source>
</evidence>
<dbReference type="InterPro" id="IPR015422">
    <property type="entry name" value="PyrdxlP-dep_Trfase_small"/>
</dbReference>
<gene>
    <name evidence="6" type="ORF">CAG99_21490</name>
</gene>
<dbReference type="PIRSF" id="PIRSF000521">
    <property type="entry name" value="Transaminase_4ab_Lys_Orn"/>
    <property type="match status" value="1"/>
</dbReference>
<sequence length="521" mass="56682">MSPERELAEPHLRQVLAMAGLDVEYTRAEGNLMYWTDGGGAEVPVLDFAGGYGSLMLGHNPPEIIDYTKELLERQVPIHAQFSRQPWANEVATALNRIIHRELGGDEPYYAIFANTGAEAIEAAVKHAEMDRGLRVAAALDAVARHVEEARAAVAAGTAALDAAAGGAATGGFEALADRVARENAERLGRPPLFLALEGGFHGKLLGSVQLTHNESYRLPFPELAARTRFVPLGEVAVLEKIVEEESGRLLDVEIVDGRVRLTERAFPVFCAFVLEPVQGEGGIRAVTREFAAEIQRVARAADFPVIVDEIQTGMGRSGAFFASSHIGLRGDYYALAKSLGGGIAKTSVMLVRQERYRPEFEVVHSSTFAKDGLSSRIALKVLELLEADNGRAYRTAAEVGARLRTVLEAVAAEFPGVVREVRGRGLMLGFEFFDQSDAESGVLRELSRQGFLGYGLAGYLLRRHRIRTFPTASAVNTLRFEPSILLDDTGIDRLGTALRDVCAVVRDQDEQRFTGANDHD</sequence>
<dbReference type="InterPro" id="IPR015421">
    <property type="entry name" value="PyrdxlP-dep_Trfase_major"/>
</dbReference>
<comment type="cofactor">
    <cofactor evidence="1">
        <name>pyridoxal 5'-phosphate</name>
        <dbReference type="ChEBI" id="CHEBI:597326"/>
    </cofactor>
</comment>
<dbReference type="PANTHER" id="PTHR11986">
    <property type="entry name" value="AMINOTRANSFERASE CLASS III"/>
    <property type="match status" value="1"/>
</dbReference>
<dbReference type="Proteomes" id="UP000194218">
    <property type="component" value="Chromosome"/>
</dbReference>
<evidence type="ECO:0000256" key="3">
    <source>
        <dbReference type="ARBA" id="ARBA00022679"/>
    </source>
</evidence>
<dbReference type="OrthoDB" id="9801052at2"/>
<dbReference type="InterPro" id="IPR050103">
    <property type="entry name" value="Class-III_PLP-dep_AT"/>
</dbReference>
<keyword evidence="2 6" id="KW-0032">Aminotransferase</keyword>
<evidence type="ECO:0000256" key="5">
    <source>
        <dbReference type="RuleBase" id="RU003560"/>
    </source>
</evidence>
<proteinExistence type="inferred from homology"/>
<dbReference type="GO" id="GO:0042802">
    <property type="term" value="F:identical protein binding"/>
    <property type="evidence" value="ECO:0007669"/>
    <property type="project" value="TreeGrafter"/>
</dbReference>
<keyword evidence="4 5" id="KW-0663">Pyridoxal phosphate</keyword>
<dbReference type="InterPro" id="IPR005814">
    <property type="entry name" value="Aminotrans_3"/>
</dbReference>
<dbReference type="GO" id="GO:0030170">
    <property type="term" value="F:pyridoxal phosphate binding"/>
    <property type="evidence" value="ECO:0007669"/>
    <property type="project" value="InterPro"/>
</dbReference>
<accession>A0A1W7D235</accession>
<dbReference type="Gene3D" id="3.90.1150.10">
    <property type="entry name" value="Aspartate Aminotransferase, domain 1"/>
    <property type="match status" value="1"/>
</dbReference>
<dbReference type="Gene3D" id="3.40.640.10">
    <property type="entry name" value="Type I PLP-dependent aspartate aminotransferase-like (Major domain)"/>
    <property type="match status" value="1"/>
</dbReference>
<organism evidence="6 7">
    <name type="scientific">Streptomyces marincola</name>
    <dbReference type="NCBI Taxonomy" id="2878388"/>
    <lineage>
        <taxon>Bacteria</taxon>
        <taxon>Bacillati</taxon>
        <taxon>Actinomycetota</taxon>
        <taxon>Actinomycetes</taxon>
        <taxon>Kitasatosporales</taxon>
        <taxon>Streptomycetaceae</taxon>
        <taxon>Streptomyces</taxon>
    </lineage>
</organism>
<dbReference type="SUPFAM" id="SSF53383">
    <property type="entry name" value="PLP-dependent transferases"/>
    <property type="match status" value="1"/>
</dbReference>
<dbReference type="InterPro" id="IPR015424">
    <property type="entry name" value="PyrdxlP-dep_Trfase"/>
</dbReference>
<reference evidence="6 7" key="1">
    <citation type="submission" date="2017-05" db="EMBL/GenBank/DDBJ databases">
        <title>Complete genome sequence of Streptomyces sp. SCSIO 03032 revealed the diverse biosynthetic pathways for its bioactive secondary metabolites.</title>
        <authorList>
            <person name="Ma L."/>
            <person name="Zhu Y."/>
            <person name="Zhang W."/>
            <person name="Zhang G."/>
            <person name="Tian X."/>
            <person name="Zhang S."/>
            <person name="Zhang C."/>
        </authorList>
    </citation>
    <scope>NUCLEOTIDE SEQUENCE [LARGE SCALE GENOMIC DNA]</scope>
    <source>
        <strain evidence="6 7">SCSIO 03032</strain>
    </source>
</reference>
<dbReference type="GO" id="GO:0008483">
    <property type="term" value="F:transaminase activity"/>
    <property type="evidence" value="ECO:0007669"/>
    <property type="project" value="UniProtKB-KW"/>
</dbReference>